<dbReference type="EMBL" id="VSWC01000053">
    <property type="protein sequence ID" value="KAA1101739.1"/>
    <property type="molecule type" value="Genomic_DNA"/>
</dbReference>
<feature type="compositionally biased region" description="Polar residues" evidence="1">
    <location>
        <begin position="179"/>
        <end position="193"/>
    </location>
</feature>
<accession>A0A5B0PP54</accession>
<reference evidence="2 3" key="1">
    <citation type="submission" date="2019-05" db="EMBL/GenBank/DDBJ databases">
        <title>Emergence of the Ug99 lineage of the wheat stem rust pathogen through somatic hybridization.</title>
        <authorList>
            <person name="Li F."/>
            <person name="Upadhyaya N.M."/>
            <person name="Sperschneider J."/>
            <person name="Matny O."/>
            <person name="Nguyen-Phuc H."/>
            <person name="Mago R."/>
            <person name="Raley C."/>
            <person name="Miller M.E."/>
            <person name="Silverstein K.A.T."/>
            <person name="Henningsen E."/>
            <person name="Hirsch C.D."/>
            <person name="Visser B."/>
            <person name="Pretorius Z.A."/>
            <person name="Steffenson B.J."/>
            <person name="Schwessinger B."/>
            <person name="Dodds P.N."/>
            <person name="Figueroa M."/>
        </authorList>
    </citation>
    <scope>NUCLEOTIDE SEQUENCE [LARGE SCALE GENOMIC DNA]</scope>
    <source>
        <strain evidence="2">21-0</strain>
    </source>
</reference>
<evidence type="ECO:0000256" key="1">
    <source>
        <dbReference type="SAM" id="MobiDB-lite"/>
    </source>
</evidence>
<protein>
    <submittedName>
        <fullName evidence="2">Uncharacterized protein</fullName>
    </submittedName>
</protein>
<organism evidence="2 3">
    <name type="scientific">Puccinia graminis f. sp. tritici</name>
    <dbReference type="NCBI Taxonomy" id="56615"/>
    <lineage>
        <taxon>Eukaryota</taxon>
        <taxon>Fungi</taxon>
        <taxon>Dikarya</taxon>
        <taxon>Basidiomycota</taxon>
        <taxon>Pucciniomycotina</taxon>
        <taxon>Pucciniomycetes</taxon>
        <taxon>Pucciniales</taxon>
        <taxon>Pucciniaceae</taxon>
        <taxon>Puccinia</taxon>
    </lineage>
</organism>
<keyword evidence="3" id="KW-1185">Reference proteome</keyword>
<evidence type="ECO:0000313" key="2">
    <source>
        <dbReference type="EMBL" id="KAA1101739.1"/>
    </source>
</evidence>
<feature type="compositionally biased region" description="Basic and acidic residues" evidence="1">
    <location>
        <begin position="224"/>
        <end position="233"/>
    </location>
</feature>
<comment type="caution">
    <text evidence="2">The sequence shown here is derived from an EMBL/GenBank/DDBJ whole genome shotgun (WGS) entry which is preliminary data.</text>
</comment>
<sequence>MRLGPRPTHPTQPWVVWVGLGPSYKVLTLYDDRSRFNLDRSSFKAPGLGPTQLHNTPGAGSGPAPRPGLYLSSDSRARSHPLLSYPQPPSHRGDPKTDNRPATEPEEHPDSRHRHPRNPFEAGDPTHARFTTNPVRSDPTRSDPIRSGTQKLVPGIHQDMSDKASNALGGGYNHHRPNSAATNNRQSQHNSGPPTHIPSLPHAVGGTPGHHISRQRDPSGAQAHDGHADTPVF</sequence>
<name>A0A5B0PP54_PUCGR</name>
<dbReference type="Proteomes" id="UP000324748">
    <property type="component" value="Unassembled WGS sequence"/>
</dbReference>
<evidence type="ECO:0000313" key="3">
    <source>
        <dbReference type="Proteomes" id="UP000324748"/>
    </source>
</evidence>
<feature type="region of interest" description="Disordered" evidence="1">
    <location>
        <begin position="42"/>
        <end position="233"/>
    </location>
</feature>
<dbReference type="AlphaFoldDB" id="A0A5B0PP54"/>
<gene>
    <name evidence="2" type="ORF">PGT21_028916</name>
</gene>
<proteinExistence type="predicted"/>
<feature type="compositionally biased region" description="Basic and acidic residues" evidence="1">
    <location>
        <begin position="91"/>
        <end position="110"/>
    </location>
</feature>